<dbReference type="EMBL" id="ML769384">
    <property type="protein sequence ID" value="KAE9410703.1"/>
    <property type="molecule type" value="Genomic_DNA"/>
</dbReference>
<dbReference type="InterPro" id="IPR011009">
    <property type="entry name" value="Kinase-like_dom_sf"/>
</dbReference>
<dbReference type="PANTHER" id="PTHR48014">
    <property type="entry name" value="SERINE/THREONINE-PROTEIN KINASE FRAY2"/>
    <property type="match status" value="1"/>
</dbReference>
<dbReference type="SMART" id="SM00220">
    <property type="entry name" value="S_TKc"/>
    <property type="match status" value="1"/>
</dbReference>
<evidence type="ECO:0000313" key="4">
    <source>
        <dbReference type="EMBL" id="KAE9410703.1"/>
    </source>
</evidence>
<dbReference type="PANTHER" id="PTHR48014:SF21">
    <property type="entry name" value="SERINE_THREONINE-PROTEIN KINASE FRAY2"/>
    <property type="match status" value="1"/>
</dbReference>
<dbReference type="SUPFAM" id="SSF56112">
    <property type="entry name" value="Protein kinase-like (PK-like)"/>
    <property type="match status" value="1"/>
</dbReference>
<dbReference type="AlphaFoldDB" id="A0A6A4IMJ5"/>
<dbReference type="Gene3D" id="1.10.510.10">
    <property type="entry name" value="Transferase(Phosphotransferase) domain 1"/>
    <property type="match status" value="1"/>
</dbReference>
<dbReference type="PROSITE" id="PS00108">
    <property type="entry name" value="PROTEIN_KINASE_ST"/>
    <property type="match status" value="1"/>
</dbReference>
<dbReference type="InterPro" id="IPR000719">
    <property type="entry name" value="Prot_kinase_dom"/>
</dbReference>
<dbReference type="Pfam" id="PF00069">
    <property type="entry name" value="Pkinase"/>
    <property type="match status" value="1"/>
</dbReference>
<feature type="compositionally biased region" description="Polar residues" evidence="2">
    <location>
        <begin position="390"/>
        <end position="412"/>
    </location>
</feature>
<dbReference type="GO" id="GO:0004672">
    <property type="term" value="F:protein kinase activity"/>
    <property type="evidence" value="ECO:0007669"/>
    <property type="project" value="InterPro"/>
</dbReference>
<evidence type="ECO:0000313" key="5">
    <source>
        <dbReference type="Proteomes" id="UP000799118"/>
    </source>
</evidence>
<evidence type="ECO:0000259" key="3">
    <source>
        <dbReference type="PROSITE" id="PS50011"/>
    </source>
</evidence>
<name>A0A6A4IMJ5_9AGAR</name>
<keyword evidence="5" id="KW-1185">Reference proteome</keyword>
<comment type="similarity">
    <text evidence="1">Belongs to the protein kinase superfamily. STE Ser/Thr protein kinase family. STE20 subfamily.</text>
</comment>
<keyword evidence="4" id="KW-0418">Kinase</keyword>
<evidence type="ECO:0000256" key="1">
    <source>
        <dbReference type="ARBA" id="ARBA00008874"/>
    </source>
</evidence>
<feature type="region of interest" description="Disordered" evidence="2">
    <location>
        <begin position="447"/>
        <end position="480"/>
    </location>
</feature>
<gene>
    <name evidence="4" type="ORF">BT96DRAFT_983402</name>
</gene>
<feature type="region of interest" description="Disordered" evidence="2">
    <location>
        <begin position="375"/>
        <end position="433"/>
    </location>
</feature>
<reference evidence="4" key="1">
    <citation type="journal article" date="2019" name="Environ. Microbiol.">
        <title>Fungal ecological strategies reflected in gene transcription - a case study of two litter decomposers.</title>
        <authorList>
            <person name="Barbi F."/>
            <person name="Kohler A."/>
            <person name="Barry K."/>
            <person name="Baskaran P."/>
            <person name="Daum C."/>
            <person name="Fauchery L."/>
            <person name="Ihrmark K."/>
            <person name="Kuo A."/>
            <person name="LaButti K."/>
            <person name="Lipzen A."/>
            <person name="Morin E."/>
            <person name="Grigoriev I.V."/>
            <person name="Henrissat B."/>
            <person name="Lindahl B."/>
            <person name="Martin F."/>
        </authorList>
    </citation>
    <scope>NUCLEOTIDE SEQUENCE</scope>
    <source>
        <strain evidence="4">JB14</strain>
    </source>
</reference>
<evidence type="ECO:0000256" key="2">
    <source>
        <dbReference type="SAM" id="MobiDB-lite"/>
    </source>
</evidence>
<dbReference type="OrthoDB" id="248923at2759"/>
<dbReference type="InterPro" id="IPR008271">
    <property type="entry name" value="Ser/Thr_kinase_AS"/>
</dbReference>
<dbReference type="GO" id="GO:0043539">
    <property type="term" value="F:protein serine/threonine kinase activator activity"/>
    <property type="evidence" value="ECO:0007669"/>
    <property type="project" value="InterPro"/>
</dbReference>
<feature type="domain" description="Protein kinase" evidence="3">
    <location>
        <begin position="34"/>
        <end position="297"/>
    </location>
</feature>
<feature type="compositionally biased region" description="Low complexity" evidence="2">
    <location>
        <begin position="447"/>
        <end position="459"/>
    </location>
</feature>
<keyword evidence="4" id="KW-0808">Transferase</keyword>
<sequence length="480" mass="52430">MHLPRLQSSNRLPPKRLPYPFNYLPVCSDRPSDYVVGRPIGFGASSIVYAATLSTSRSAVFALRTQSFGLGHITSTLLGSPPTRNHSNVTIEAPQRSSLAADVMRYGWPGGMEEEVIKCILEQALQGLNYLHINGFIHRDVKAANLLIDDDGTVLLGDLGVAADLSEGSSAYTLLGILIKRSNGTKFTLATANTHSQRPKNGETKVIRWNWKQYDSAADIWSFGITALELTQGRAPRSREPAQKVLLRTIQDDPPTLDRDGGTHKYSKAFQEMVESCLAKDPSKRPTAESIASYTILQERKEKIISHQLHPKISLPLTKRQERRILSNSQIHRSVDSWDFTIHSVPVSPTSPTSKRKGLETMEPSTVFEIEAEFDSQAPEDPLSAEPEQLPTSDMNDTTTPIPISKVTSSLRPATPQDDLSTSPASVMSSISSHASSLFKKDRSLSSSSASSFTSSSSSQGGLWSRLKGKKSLSGAKVTA</sequence>
<accession>A0A6A4IMJ5</accession>
<dbReference type="InterPro" id="IPR047173">
    <property type="entry name" value="STRAD_A/B-like"/>
</dbReference>
<dbReference type="GO" id="GO:0005524">
    <property type="term" value="F:ATP binding"/>
    <property type="evidence" value="ECO:0007669"/>
    <property type="project" value="InterPro"/>
</dbReference>
<dbReference type="Proteomes" id="UP000799118">
    <property type="component" value="Unassembled WGS sequence"/>
</dbReference>
<organism evidence="4 5">
    <name type="scientific">Gymnopus androsaceus JB14</name>
    <dbReference type="NCBI Taxonomy" id="1447944"/>
    <lineage>
        <taxon>Eukaryota</taxon>
        <taxon>Fungi</taxon>
        <taxon>Dikarya</taxon>
        <taxon>Basidiomycota</taxon>
        <taxon>Agaricomycotina</taxon>
        <taxon>Agaricomycetes</taxon>
        <taxon>Agaricomycetidae</taxon>
        <taxon>Agaricales</taxon>
        <taxon>Marasmiineae</taxon>
        <taxon>Omphalotaceae</taxon>
        <taxon>Gymnopus</taxon>
    </lineage>
</organism>
<dbReference type="PROSITE" id="PS50011">
    <property type="entry name" value="PROTEIN_KINASE_DOM"/>
    <property type="match status" value="1"/>
</dbReference>
<protein>
    <submittedName>
        <fullName evidence="4">Kinase-like protein</fullName>
    </submittedName>
</protein>
<proteinExistence type="inferred from homology"/>
<feature type="compositionally biased region" description="Low complexity" evidence="2">
    <location>
        <begin position="421"/>
        <end position="433"/>
    </location>
</feature>